<feature type="transmembrane region" description="Helical" evidence="1">
    <location>
        <begin position="53"/>
        <end position="75"/>
    </location>
</feature>
<feature type="transmembrane region" description="Helical" evidence="1">
    <location>
        <begin position="108"/>
        <end position="126"/>
    </location>
</feature>
<organism evidence="2 3">
    <name type="scientific">Paraburkholderia guartelaensis</name>
    <dbReference type="NCBI Taxonomy" id="2546446"/>
    <lineage>
        <taxon>Bacteria</taxon>
        <taxon>Pseudomonadati</taxon>
        <taxon>Pseudomonadota</taxon>
        <taxon>Betaproteobacteria</taxon>
        <taxon>Burkholderiales</taxon>
        <taxon>Burkholderiaceae</taxon>
        <taxon>Paraburkholderia</taxon>
    </lineage>
</organism>
<keyword evidence="1" id="KW-1133">Transmembrane helix</keyword>
<keyword evidence="1" id="KW-0472">Membrane</keyword>
<dbReference type="EMBL" id="JAYMRW010000023">
    <property type="protein sequence ID" value="MEM5452669.1"/>
    <property type="molecule type" value="Genomic_DNA"/>
</dbReference>
<evidence type="ECO:0000313" key="3">
    <source>
        <dbReference type="Proteomes" id="UP001390669"/>
    </source>
</evidence>
<proteinExistence type="predicted"/>
<comment type="caution">
    <text evidence="2">The sequence shown here is derived from an EMBL/GenBank/DDBJ whole genome shotgun (WGS) entry which is preliminary data.</text>
</comment>
<reference evidence="2 3" key="1">
    <citation type="submission" date="2024-01" db="EMBL/GenBank/DDBJ databases">
        <title>The diversity of rhizobia nodulating Mimosa spp. in eleven states of Brazil covering several biomes is determined by host plant, location, and edaphic factors.</title>
        <authorList>
            <person name="Rouws L."/>
            <person name="Barauna A."/>
            <person name="Beukes C."/>
            <person name="De Faria S.M."/>
            <person name="Gross E."/>
            <person name="Dos Reis Junior F.B."/>
            <person name="Simon M."/>
            <person name="Maluk M."/>
            <person name="Odee D.W."/>
            <person name="Kenicer G."/>
            <person name="Young J.P.W."/>
            <person name="Reis V.M."/>
            <person name="Zilli J."/>
            <person name="James E.K."/>
        </authorList>
    </citation>
    <scope>NUCLEOTIDE SEQUENCE [LARGE SCALE GENOMIC DNA]</scope>
    <source>
        <strain evidence="2 3">JPY164</strain>
    </source>
</reference>
<keyword evidence="1" id="KW-0812">Transmembrane</keyword>
<feature type="transmembrane region" description="Helical" evidence="1">
    <location>
        <begin position="182"/>
        <end position="203"/>
    </location>
</feature>
<sequence>MTVLRGHGAAEPAGAGESDAAAGRARSKWRLLASLAYPVVILCAWRWDSPRFVGLLLLVLLWMQRVAGTGALAATLRKLTPVDWAVAVMLNVASVAIVITNSERLMRLYPSLVNIGLLVAFGATLVKGPSMVEKFARLTYADPPAHIVRYTHRVTQLWCIFFALNSAFSAWTALAWPTRAWSLYNGMLSYLIIGALLAGEFVWRKWIMLPRAARREAV</sequence>
<accession>A0ABU9SMV2</accession>
<evidence type="ECO:0008006" key="4">
    <source>
        <dbReference type="Google" id="ProtNLM"/>
    </source>
</evidence>
<feature type="transmembrane region" description="Helical" evidence="1">
    <location>
        <begin position="82"/>
        <end position="102"/>
    </location>
</feature>
<evidence type="ECO:0000313" key="2">
    <source>
        <dbReference type="EMBL" id="MEM5452669.1"/>
    </source>
</evidence>
<dbReference type="RefSeq" id="WP_406954178.1">
    <property type="nucleotide sequence ID" value="NZ_JAYMRW010000023.1"/>
</dbReference>
<protein>
    <recommendedName>
        <fullName evidence="4">Intracellular septation protein A</fullName>
    </recommendedName>
</protein>
<feature type="transmembrane region" description="Helical" evidence="1">
    <location>
        <begin position="157"/>
        <end position="176"/>
    </location>
</feature>
<keyword evidence="3" id="KW-1185">Reference proteome</keyword>
<dbReference type="Proteomes" id="UP001390669">
    <property type="component" value="Unassembled WGS sequence"/>
</dbReference>
<name>A0ABU9SMV2_9BURK</name>
<evidence type="ECO:0000256" key="1">
    <source>
        <dbReference type="SAM" id="Phobius"/>
    </source>
</evidence>
<gene>
    <name evidence="2" type="ORF">VSR33_35060</name>
</gene>